<dbReference type="EMBL" id="JAYGHY010000042">
    <property type="protein sequence ID" value="MEA5443249.1"/>
    <property type="molecule type" value="Genomic_DNA"/>
</dbReference>
<dbReference type="Gene3D" id="3.90.1200.10">
    <property type="match status" value="1"/>
</dbReference>
<dbReference type="Pfam" id="PF03881">
    <property type="entry name" value="Fructosamin_kin"/>
    <property type="match status" value="1"/>
</dbReference>
<accession>A0ABU5SXN5</accession>
<keyword evidence="3" id="KW-1185">Reference proteome</keyword>
<comment type="caution">
    <text evidence="2">The sequence shown here is derived from an EMBL/GenBank/DDBJ whole genome shotgun (WGS) entry which is preliminary data.</text>
</comment>
<dbReference type="InterPro" id="IPR011009">
    <property type="entry name" value="Kinase-like_dom_sf"/>
</dbReference>
<keyword evidence="1 2" id="KW-0418">Kinase</keyword>
<gene>
    <name evidence="2" type="ORF">VB739_11860</name>
</gene>
<reference evidence="2 3" key="1">
    <citation type="submission" date="2023-12" db="EMBL/GenBank/DDBJ databases">
        <title>Baltic Sea Cyanobacteria.</title>
        <authorList>
            <person name="Delbaje E."/>
            <person name="Fewer D.P."/>
            <person name="Shishido T.K."/>
        </authorList>
    </citation>
    <scope>NUCLEOTIDE SEQUENCE [LARGE SCALE GENOMIC DNA]</scope>
    <source>
        <strain evidence="2 3">UHCC 0281</strain>
    </source>
</reference>
<dbReference type="InterPro" id="IPR016477">
    <property type="entry name" value="Fructo-/Ketosamine-3-kinase"/>
</dbReference>
<evidence type="ECO:0000313" key="3">
    <source>
        <dbReference type="Proteomes" id="UP001302329"/>
    </source>
</evidence>
<dbReference type="PANTHER" id="PTHR12149:SF8">
    <property type="entry name" value="PROTEIN-RIBULOSAMINE 3-KINASE"/>
    <property type="match status" value="1"/>
</dbReference>
<dbReference type="PANTHER" id="PTHR12149">
    <property type="entry name" value="FRUCTOSAMINE 3 KINASE-RELATED PROTEIN"/>
    <property type="match status" value="1"/>
</dbReference>
<sequence>MPPPDTLTPWLAERLGVELVDCWPVCGGCIHRAWRLDLADGRRLFAKTNTTSCLPLLAAEAEGLQALAAAAGDEGPQVPVPLAHGISGRSAVLVLSWLDLERGQSAAKMLHWFRLGAALAQLHRRSLLHACVPSDSPRRVYGWPMDNFIGSGPQPNGWQEHWGRFFVERRLAPQLERLGRCGNPLERTERLLAWAGQRLGEHRPDPCLVHGDLWSGNVAVTCDGRGTIFDPAVYRGDREVDLAMARLFGGFPRAFFDGYSEEWPLPADHRRRLNLYNLYHLLNHANLFGGAYLNQCQASIDGLLALPG</sequence>
<organism evidence="2 3">
    <name type="scientific">Cyanobium gracile UHCC 0281</name>
    <dbReference type="NCBI Taxonomy" id="3110309"/>
    <lineage>
        <taxon>Bacteria</taxon>
        <taxon>Bacillati</taxon>
        <taxon>Cyanobacteriota</taxon>
        <taxon>Cyanophyceae</taxon>
        <taxon>Synechococcales</taxon>
        <taxon>Prochlorococcaceae</taxon>
        <taxon>Cyanobium</taxon>
    </lineage>
</organism>
<evidence type="ECO:0000256" key="1">
    <source>
        <dbReference type="PIRNR" id="PIRNR006221"/>
    </source>
</evidence>
<evidence type="ECO:0000313" key="2">
    <source>
        <dbReference type="EMBL" id="MEA5443249.1"/>
    </source>
</evidence>
<protein>
    <submittedName>
        <fullName evidence="2">Fructosamine kinase family protein</fullName>
    </submittedName>
</protein>
<dbReference type="RefSeq" id="WP_323357253.1">
    <property type="nucleotide sequence ID" value="NZ_JAYGHY010000042.1"/>
</dbReference>
<dbReference type="Gene3D" id="3.30.200.20">
    <property type="entry name" value="Phosphorylase Kinase, domain 1"/>
    <property type="match status" value="1"/>
</dbReference>
<dbReference type="PIRSF" id="PIRSF006221">
    <property type="entry name" value="Ketosamine-3-kinase"/>
    <property type="match status" value="1"/>
</dbReference>
<keyword evidence="1" id="KW-0808">Transferase</keyword>
<name>A0ABU5SXN5_9CYAN</name>
<proteinExistence type="inferred from homology"/>
<dbReference type="GO" id="GO:0016301">
    <property type="term" value="F:kinase activity"/>
    <property type="evidence" value="ECO:0007669"/>
    <property type="project" value="UniProtKB-KW"/>
</dbReference>
<dbReference type="Proteomes" id="UP001302329">
    <property type="component" value="Unassembled WGS sequence"/>
</dbReference>
<dbReference type="SUPFAM" id="SSF56112">
    <property type="entry name" value="Protein kinase-like (PK-like)"/>
    <property type="match status" value="1"/>
</dbReference>
<comment type="similarity">
    <text evidence="1">Belongs to the fructosamine kinase family.</text>
</comment>